<feature type="transmembrane region" description="Helical" evidence="1">
    <location>
        <begin position="345"/>
        <end position="366"/>
    </location>
</feature>
<reference evidence="2 3" key="1">
    <citation type="journal article" date="2024" name="Chem. Sci.">
        <title>Discovery of megapolipeptins by genome mining of a Burkholderiales bacteria collection.</title>
        <authorList>
            <person name="Paulo B.S."/>
            <person name="Recchia M.J.J."/>
            <person name="Lee S."/>
            <person name="Fergusson C.H."/>
            <person name="Romanowski S.B."/>
            <person name="Hernandez A."/>
            <person name="Krull N."/>
            <person name="Liu D.Y."/>
            <person name="Cavanagh H."/>
            <person name="Bos A."/>
            <person name="Gray C.A."/>
            <person name="Murphy B.T."/>
            <person name="Linington R.G."/>
            <person name="Eustaquio A.S."/>
        </authorList>
    </citation>
    <scope>NUCLEOTIDE SEQUENCE [LARGE SCALE GENOMIC DNA]</scope>
    <source>
        <strain evidence="2 3">RL17-338-BIC-A</strain>
    </source>
</reference>
<protein>
    <submittedName>
        <fullName evidence="2">Uncharacterized protein</fullName>
    </submittedName>
</protein>
<feature type="transmembrane region" description="Helical" evidence="1">
    <location>
        <begin position="76"/>
        <end position="105"/>
    </location>
</feature>
<evidence type="ECO:0000313" key="3">
    <source>
        <dbReference type="Proteomes" id="UP001629432"/>
    </source>
</evidence>
<evidence type="ECO:0000313" key="2">
    <source>
        <dbReference type="EMBL" id="MFM0640728.1"/>
    </source>
</evidence>
<feature type="transmembrane region" description="Helical" evidence="1">
    <location>
        <begin position="155"/>
        <end position="176"/>
    </location>
</feature>
<organism evidence="2 3">
    <name type="scientific">Paraburkholderia metrosideri</name>
    <dbReference type="NCBI Taxonomy" id="580937"/>
    <lineage>
        <taxon>Bacteria</taxon>
        <taxon>Pseudomonadati</taxon>
        <taxon>Pseudomonadota</taxon>
        <taxon>Betaproteobacteria</taxon>
        <taxon>Burkholderiales</taxon>
        <taxon>Burkholderiaceae</taxon>
        <taxon>Paraburkholderia</taxon>
    </lineage>
</organism>
<proteinExistence type="predicted"/>
<comment type="caution">
    <text evidence="2">The sequence shown here is derived from an EMBL/GenBank/DDBJ whole genome shotgun (WGS) entry which is preliminary data.</text>
</comment>
<feature type="transmembrane region" description="Helical" evidence="1">
    <location>
        <begin position="387"/>
        <end position="404"/>
    </location>
</feature>
<feature type="transmembrane region" description="Helical" evidence="1">
    <location>
        <begin position="125"/>
        <end position="148"/>
    </location>
</feature>
<dbReference type="Proteomes" id="UP001629432">
    <property type="component" value="Unassembled WGS sequence"/>
</dbReference>
<name>A0ABW9E1T4_9BURK</name>
<gene>
    <name evidence="2" type="ORF">PQQ63_28935</name>
</gene>
<evidence type="ECO:0000256" key="1">
    <source>
        <dbReference type="SAM" id="Phobius"/>
    </source>
</evidence>
<feature type="transmembrane region" description="Helical" evidence="1">
    <location>
        <begin position="47"/>
        <end position="64"/>
    </location>
</feature>
<keyword evidence="1" id="KW-0812">Transmembrane</keyword>
<feature type="transmembrane region" description="Helical" evidence="1">
    <location>
        <begin position="245"/>
        <end position="271"/>
    </location>
</feature>
<keyword evidence="1" id="KW-0472">Membrane</keyword>
<accession>A0ABW9E1T4</accession>
<dbReference type="EMBL" id="JAQQCF010000031">
    <property type="protein sequence ID" value="MFM0640728.1"/>
    <property type="molecule type" value="Genomic_DNA"/>
</dbReference>
<dbReference type="RefSeq" id="WP_408339366.1">
    <property type="nucleotide sequence ID" value="NZ_JAQQCF010000031.1"/>
</dbReference>
<sequence>MEITTFGLLWLPLAMLSLALPLRIGAAFVIFASIFHAAAVLNIGQKGISPFFLCEIIFLVRYVLTIPRLPLNIPRWMFSGFVLNIIAVSTAMILPIVFDGVMIYTPDKGMDYAFMYGGSPLSFSAGNAAQCIYITVNMLVAFVFFASWKKIGQLYVFKISALTLLTTIAIGFWKLFSVMGYVDFPDDFFYSNAGLSQQFGQVVEGVNRINSTFTEASYFGGVMAACFYAVLSLESSAAYLLSIPVVIMLMATFSGSAAGAIALGAAIYFYIMGTRKIAIVALLLAVALMIIYWLGYGDVFEALIINKLSSGSAEVRTSADIYTFNLFIKTYGLGVGLGSHRTSSLALNLLGNIGALGAAAFATFLIRIIKASLTKFGKIDPFAKERKAVAIFLSVLLSAQLISIPDINFSPLWAAIFVSAAMCGSRKFYEKINANAYHAF</sequence>
<keyword evidence="3" id="KW-1185">Reference proteome</keyword>
<feature type="transmembrane region" description="Helical" evidence="1">
    <location>
        <begin position="277"/>
        <end position="300"/>
    </location>
</feature>
<keyword evidence="1" id="KW-1133">Transmembrane helix</keyword>